<comment type="subcellular location">
    <subcellularLocation>
        <location evidence="1">Nucleus</location>
    </subcellularLocation>
</comment>
<keyword evidence="5" id="KW-0539">Nucleus</keyword>
<dbReference type="SUPFAM" id="SSF53098">
    <property type="entry name" value="Ribonuclease H-like"/>
    <property type="match status" value="1"/>
</dbReference>
<organism evidence="7 8">
    <name type="scientific">Acyrthosiphon pisum</name>
    <name type="common">Pea aphid</name>
    <dbReference type="NCBI Taxonomy" id="7029"/>
    <lineage>
        <taxon>Eukaryota</taxon>
        <taxon>Metazoa</taxon>
        <taxon>Ecdysozoa</taxon>
        <taxon>Arthropoda</taxon>
        <taxon>Hexapoda</taxon>
        <taxon>Insecta</taxon>
        <taxon>Pterygota</taxon>
        <taxon>Neoptera</taxon>
        <taxon>Paraneoptera</taxon>
        <taxon>Hemiptera</taxon>
        <taxon>Sternorrhyncha</taxon>
        <taxon>Aphidomorpha</taxon>
        <taxon>Aphidoidea</taxon>
        <taxon>Aphididae</taxon>
        <taxon>Macrosiphini</taxon>
        <taxon>Acyrthosiphon</taxon>
    </lineage>
</organism>
<evidence type="ECO:0000313" key="8">
    <source>
        <dbReference type="Proteomes" id="UP000007819"/>
    </source>
</evidence>
<sequence length="267" mass="30648">MGCFAHTMNLMVQSALTLEEDLINKTKNIVSHFRKSTVANNSFKTYQLNNGIKNPKKLIQDISTRWNSTYYMVCRFVELETSIRGTLGLLNNAPENLRPEEWTILKDLIKVLRPFEESTKAISGQKYMTASLVIVIVQGLFKVYNNLRKTNLAPRVLHVVDKLIANMNERDGFKNLEKKKTANIIRSKYTEEYESVSLADVNTPPNSEPSIWDDIDSCVAKSTPIGTATSRAIVELQRYMEDSIISRHQDPLKWWKDHSYNYPNLSI</sequence>
<evidence type="ECO:0000259" key="6">
    <source>
        <dbReference type="Pfam" id="PF05699"/>
    </source>
</evidence>
<dbReference type="AlphaFoldDB" id="A0A8R2FAI7"/>
<dbReference type="GO" id="GO:0046983">
    <property type="term" value="F:protein dimerization activity"/>
    <property type="evidence" value="ECO:0007669"/>
    <property type="project" value="InterPro"/>
</dbReference>
<dbReference type="PANTHER" id="PTHR46481:SF10">
    <property type="entry name" value="ZINC FINGER BED DOMAIN-CONTAINING PROTEIN 39"/>
    <property type="match status" value="1"/>
</dbReference>
<keyword evidence="3" id="KW-0863">Zinc-finger</keyword>
<keyword evidence="8" id="KW-1185">Reference proteome</keyword>
<dbReference type="GeneID" id="103310272"/>
<name>A0A8R2FAI7_ACYPI</name>
<dbReference type="PANTHER" id="PTHR46481">
    <property type="entry name" value="ZINC FINGER BED DOMAIN-CONTAINING PROTEIN 4"/>
    <property type="match status" value="1"/>
</dbReference>
<proteinExistence type="predicted"/>
<dbReference type="Proteomes" id="UP000007819">
    <property type="component" value="Unassembled WGS sequence"/>
</dbReference>
<dbReference type="RefSeq" id="XP_008186193.1">
    <property type="nucleotide sequence ID" value="XM_008187971.1"/>
</dbReference>
<evidence type="ECO:0000256" key="4">
    <source>
        <dbReference type="ARBA" id="ARBA00022833"/>
    </source>
</evidence>
<dbReference type="GO" id="GO:0008270">
    <property type="term" value="F:zinc ion binding"/>
    <property type="evidence" value="ECO:0007669"/>
    <property type="project" value="UniProtKB-KW"/>
</dbReference>
<dbReference type="InterPro" id="IPR012337">
    <property type="entry name" value="RNaseH-like_sf"/>
</dbReference>
<reference evidence="7" key="2">
    <citation type="submission" date="2022-06" db="UniProtKB">
        <authorList>
            <consortium name="EnsemblMetazoa"/>
        </authorList>
    </citation>
    <scope>IDENTIFICATION</scope>
</reference>
<dbReference type="EnsemblMetazoa" id="XM_008187971.1">
    <property type="protein sequence ID" value="XP_008186193.1"/>
    <property type="gene ID" value="LOC103310272"/>
</dbReference>
<feature type="domain" description="HAT C-terminal dimerisation" evidence="6">
    <location>
        <begin position="235"/>
        <end position="267"/>
    </location>
</feature>
<protein>
    <recommendedName>
        <fullName evidence="6">HAT C-terminal dimerisation domain-containing protein</fullName>
    </recommendedName>
</protein>
<dbReference type="KEGG" id="api:103310272"/>
<accession>A0A8R2FAI7</accession>
<evidence type="ECO:0000256" key="3">
    <source>
        <dbReference type="ARBA" id="ARBA00022771"/>
    </source>
</evidence>
<reference evidence="8" key="1">
    <citation type="submission" date="2010-06" db="EMBL/GenBank/DDBJ databases">
        <authorList>
            <person name="Jiang H."/>
            <person name="Abraham K."/>
            <person name="Ali S."/>
            <person name="Alsbrooks S.L."/>
            <person name="Anim B.N."/>
            <person name="Anosike U.S."/>
            <person name="Attaway T."/>
            <person name="Bandaranaike D.P."/>
            <person name="Battles P.K."/>
            <person name="Bell S.N."/>
            <person name="Bell A.V."/>
            <person name="Beltran B."/>
            <person name="Bickham C."/>
            <person name="Bustamante Y."/>
            <person name="Caleb T."/>
            <person name="Canada A."/>
            <person name="Cardenas V."/>
            <person name="Carter K."/>
            <person name="Chacko J."/>
            <person name="Chandrabose M.N."/>
            <person name="Chavez D."/>
            <person name="Chavez A."/>
            <person name="Chen L."/>
            <person name="Chu H.-S."/>
            <person name="Claassen K.J."/>
            <person name="Cockrell R."/>
            <person name="Collins M."/>
            <person name="Cooper J.A."/>
            <person name="Cree A."/>
            <person name="Curry S.M."/>
            <person name="Da Y."/>
            <person name="Dao M.D."/>
            <person name="Das B."/>
            <person name="Davila M.-L."/>
            <person name="Davy-Carroll L."/>
            <person name="Denson S."/>
            <person name="Dinh H."/>
            <person name="Ebong V.E."/>
            <person name="Edwards J.R."/>
            <person name="Egan A."/>
            <person name="El-Daye J."/>
            <person name="Escobedo L."/>
            <person name="Fernandez S."/>
            <person name="Fernando P.R."/>
            <person name="Flagg N."/>
            <person name="Forbes L.D."/>
            <person name="Fowler R.G."/>
            <person name="Fu Q."/>
            <person name="Gabisi R.A."/>
            <person name="Ganer J."/>
            <person name="Garbino Pronczuk A."/>
            <person name="Garcia R.M."/>
            <person name="Garner T."/>
            <person name="Garrett T.E."/>
            <person name="Gonzalez D.A."/>
            <person name="Hamid H."/>
            <person name="Hawkins E.S."/>
            <person name="Hirani K."/>
            <person name="Hogues M.E."/>
            <person name="Hollins B."/>
            <person name="Hsiao C.-H."/>
            <person name="Jabil R."/>
            <person name="James M.L."/>
            <person name="Jhangiani S.N."/>
            <person name="Johnson B."/>
            <person name="Johnson Q."/>
            <person name="Joshi V."/>
            <person name="Kalu J.B."/>
            <person name="Kam C."/>
            <person name="Kashfia A."/>
            <person name="Keebler J."/>
            <person name="Kisamo H."/>
            <person name="Kovar C.L."/>
            <person name="Lago L.A."/>
            <person name="Lai C.-Y."/>
            <person name="Laidlaw J."/>
            <person name="Lara F."/>
            <person name="Le T.-K."/>
            <person name="Lee S.L."/>
            <person name="Legall F.H."/>
            <person name="Lemon S.J."/>
            <person name="Lewis L.R."/>
            <person name="Li B."/>
            <person name="Liu Y."/>
            <person name="Liu Y.-S."/>
            <person name="Lopez J."/>
            <person name="Lozado R.J."/>
            <person name="Lu J."/>
            <person name="Madu R.C."/>
            <person name="Maheshwari M."/>
            <person name="Maheshwari R."/>
            <person name="Malloy K."/>
            <person name="Martinez E."/>
            <person name="Mathew T."/>
            <person name="Mercado I.C."/>
            <person name="Mercado C."/>
            <person name="Meyer B."/>
            <person name="Montgomery K."/>
            <person name="Morgan M.B."/>
            <person name="Munidasa M."/>
            <person name="Nazareth L.V."/>
            <person name="Nelson J."/>
            <person name="Ng B.M."/>
            <person name="Nguyen N.B."/>
            <person name="Nguyen P.Q."/>
            <person name="Nguyen T."/>
            <person name="Obregon M."/>
            <person name="Okwuonu G.O."/>
            <person name="Onwere C.G."/>
            <person name="Orozco G."/>
            <person name="Parra A."/>
            <person name="Patel S."/>
            <person name="Patil S."/>
            <person name="Perez A."/>
            <person name="Perez Y."/>
            <person name="Pham C."/>
            <person name="Primus E.L."/>
            <person name="Pu L.-L."/>
            <person name="Puazo M."/>
            <person name="Qin X."/>
            <person name="Quiroz J.B."/>
            <person name="Reese J."/>
            <person name="Richards S."/>
            <person name="Rives C.M."/>
            <person name="Robberts R."/>
            <person name="Ruiz S.J."/>
            <person name="Ruiz M.J."/>
            <person name="Santibanez J."/>
            <person name="Schneider B.W."/>
            <person name="Sisson I."/>
            <person name="Smith M."/>
            <person name="Sodergren E."/>
            <person name="Song X.-Z."/>
            <person name="Song B.B."/>
            <person name="Summersgill H."/>
            <person name="Thelus R."/>
            <person name="Thornton R.D."/>
            <person name="Trejos Z.Y."/>
            <person name="Usmani K."/>
            <person name="Vattathil S."/>
            <person name="Villasana D."/>
            <person name="Walker D.L."/>
            <person name="Wang S."/>
            <person name="Wang K."/>
            <person name="White C.S."/>
            <person name="Williams A.C."/>
            <person name="Williamson J."/>
            <person name="Wilson K."/>
            <person name="Woghiren I.O."/>
            <person name="Woodworth J.R."/>
            <person name="Worley K.C."/>
            <person name="Wright R.A."/>
            <person name="Wu W."/>
            <person name="Young L."/>
            <person name="Zhang L."/>
            <person name="Zhang J."/>
            <person name="Zhu Y."/>
            <person name="Muzny D.M."/>
            <person name="Weinstock G."/>
            <person name="Gibbs R.A."/>
        </authorList>
    </citation>
    <scope>NUCLEOTIDE SEQUENCE [LARGE SCALE GENOMIC DNA]</scope>
    <source>
        <strain evidence="8">LSR1</strain>
    </source>
</reference>
<keyword evidence="4" id="KW-0862">Zinc</keyword>
<evidence type="ECO:0000256" key="5">
    <source>
        <dbReference type="ARBA" id="ARBA00023242"/>
    </source>
</evidence>
<dbReference type="Pfam" id="PF05699">
    <property type="entry name" value="Dimer_Tnp_hAT"/>
    <property type="match status" value="1"/>
</dbReference>
<evidence type="ECO:0000256" key="2">
    <source>
        <dbReference type="ARBA" id="ARBA00022723"/>
    </source>
</evidence>
<evidence type="ECO:0000313" key="7">
    <source>
        <dbReference type="EnsemblMetazoa" id="XP_008186193.1"/>
    </source>
</evidence>
<dbReference type="InterPro" id="IPR008906">
    <property type="entry name" value="HATC_C_dom"/>
</dbReference>
<dbReference type="InterPro" id="IPR052035">
    <property type="entry name" value="ZnF_BED_domain_contain"/>
</dbReference>
<dbReference type="GO" id="GO:0005634">
    <property type="term" value="C:nucleus"/>
    <property type="evidence" value="ECO:0007669"/>
    <property type="project" value="UniProtKB-SubCell"/>
</dbReference>
<keyword evidence="2" id="KW-0479">Metal-binding</keyword>
<evidence type="ECO:0000256" key="1">
    <source>
        <dbReference type="ARBA" id="ARBA00004123"/>
    </source>
</evidence>
<dbReference type="OrthoDB" id="6611047at2759"/>